<dbReference type="Proteomes" id="UP000660262">
    <property type="component" value="Unassembled WGS sequence"/>
</dbReference>
<dbReference type="InterPro" id="IPR000114">
    <property type="entry name" value="Ribosomal_uL16_bact-type"/>
</dbReference>
<organism evidence="5 6">
    <name type="scientific">Pycnococcus provasolii</name>
    <dbReference type="NCBI Taxonomy" id="41880"/>
    <lineage>
        <taxon>Eukaryota</taxon>
        <taxon>Viridiplantae</taxon>
        <taxon>Chlorophyta</taxon>
        <taxon>Pseudoscourfieldiophyceae</taxon>
        <taxon>Pseudoscourfieldiales</taxon>
        <taxon>Pycnococcaceae</taxon>
        <taxon>Pycnococcus</taxon>
    </lineage>
</organism>
<proteinExistence type="inferred from homology"/>
<keyword evidence="2 4" id="KW-0689">Ribosomal protein</keyword>
<dbReference type="GO" id="GO:0005762">
    <property type="term" value="C:mitochondrial large ribosomal subunit"/>
    <property type="evidence" value="ECO:0007669"/>
    <property type="project" value="TreeGrafter"/>
</dbReference>
<gene>
    <name evidence="5" type="ORF">PPROV_000448600</name>
</gene>
<dbReference type="Pfam" id="PF00252">
    <property type="entry name" value="Ribosomal_L16"/>
    <property type="match status" value="1"/>
</dbReference>
<reference evidence="5" key="1">
    <citation type="submission" date="2020-10" db="EMBL/GenBank/DDBJ databases">
        <title>Unveiling of a novel bifunctional photoreceptor, Dualchrome1, isolated from a cosmopolitan green alga.</title>
        <authorList>
            <person name="Suzuki S."/>
            <person name="Kawachi M."/>
        </authorList>
    </citation>
    <scope>NUCLEOTIDE SEQUENCE</scope>
    <source>
        <strain evidence="5">NIES 2893</strain>
    </source>
</reference>
<evidence type="ECO:0000256" key="3">
    <source>
        <dbReference type="ARBA" id="ARBA00023274"/>
    </source>
</evidence>
<dbReference type="PANTHER" id="PTHR12220">
    <property type="entry name" value="50S/60S RIBOSOMAL PROTEIN L16"/>
    <property type="match status" value="1"/>
</dbReference>
<dbReference type="GO" id="GO:0032543">
    <property type="term" value="P:mitochondrial translation"/>
    <property type="evidence" value="ECO:0007669"/>
    <property type="project" value="TreeGrafter"/>
</dbReference>
<protein>
    <recommendedName>
        <fullName evidence="7">Ribosomal protein L10e/L16 domain-containing protein</fullName>
    </recommendedName>
</protein>
<dbReference type="GO" id="GO:0019843">
    <property type="term" value="F:rRNA binding"/>
    <property type="evidence" value="ECO:0007669"/>
    <property type="project" value="InterPro"/>
</dbReference>
<dbReference type="PRINTS" id="PR00060">
    <property type="entry name" value="RIBOSOMALL16"/>
</dbReference>
<evidence type="ECO:0000313" key="5">
    <source>
        <dbReference type="EMBL" id="GHP05737.1"/>
    </source>
</evidence>
<dbReference type="InterPro" id="IPR047873">
    <property type="entry name" value="Ribosomal_uL16"/>
</dbReference>
<keyword evidence="6" id="KW-1185">Reference proteome</keyword>
<accession>A0A830HL56</accession>
<name>A0A830HL56_9CHLO</name>
<evidence type="ECO:0008006" key="7">
    <source>
        <dbReference type="Google" id="ProtNLM"/>
    </source>
</evidence>
<comment type="similarity">
    <text evidence="1 4">Belongs to the universal ribosomal protein uL16 family.</text>
</comment>
<dbReference type="OrthoDB" id="1850746at2759"/>
<dbReference type="CDD" id="cd01433">
    <property type="entry name" value="Ribosomal_L16_L10e"/>
    <property type="match status" value="1"/>
</dbReference>
<evidence type="ECO:0000256" key="4">
    <source>
        <dbReference type="RuleBase" id="RU004413"/>
    </source>
</evidence>
<dbReference type="PANTHER" id="PTHR12220:SF13">
    <property type="entry name" value="LARGE RIBOSOMAL SUBUNIT PROTEIN UL16M"/>
    <property type="match status" value="1"/>
</dbReference>
<sequence>MVAMALIPMRSCSQKVVTMTTTLGCWCMSSSKQAAAAAALNHMYTTSMTQPLSSGVVVTSALTGKRRELYTTLSPSFFGYAHSGGGTQYNTLHTLTSRGGLVYPASSSPLSAYSLPSSPSSSAMITPGLGGLGLGFARTGGGLFSMQQIRTNWLEPKRLPYRKAPKAIPKGQQGNMELLGFGKYGIQTLEAGRLKAIHLEGARRVLVRHMKRKGQIWPRVACSHPVTRKPAEVRMGKGKGSVDHYVARCKMGQVIFEIDGVPLAEVQDAFKEIKSRMPLDIRLIQRDAWPQA</sequence>
<evidence type="ECO:0000256" key="1">
    <source>
        <dbReference type="ARBA" id="ARBA00008931"/>
    </source>
</evidence>
<comment type="caution">
    <text evidence="5">The sequence shown here is derived from an EMBL/GenBank/DDBJ whole genome shotgun (WGS) entry which is preliminary data.</text>
</comment>
<dbReference type="AlphaFoldDB" id="A0A830HL56"/>
<dbReference type="EMBL" id="BNJQ01000011">
    <property type="protein sequence ID" value="GHP05737.1"/>
    <property type="molecule type" value="Genomic_DNA"/>
</dbReference>
<dbReference type="InterPro" id="IPR036920">
    <property type="entry name" value="Ribosomal_uL16_sf"/>
</dbReference>
<evidence type="ECO:0000313" key="6">
    <source>
        <dbReference type="Proteomes" id="UP000660262"/>
    </source>
</evidence>
<keyword evidence="3 4" id="KW-0687">Ribonucleoprotein</keyword>
<dbReference type="NCBIfam" id="TIGR01164">
    <property type="entry name" value="rplP_bact"/>
    <property type="match status" value="1"/>
</dbReference>
<dbReference type="SUPFAM" id="SSF54686">
    <property type="entry name" value="Ribosomal protein L16p/L10e"/>
    <property type="match status" value="1"/>
</dbReference>
<evidence type="ECO:0000256" key="2">
    <source>
        <dbReference type="ARBA" id="ARBA00022980"/>
    </source>
</evidence>
<dbReference type="GO" id="GO:0003735">
    <property type="term" value="F:structural constituent of ribosome"/>
    <property type="evidence" value="ECO:0007669"/>
    <property type="project" value="InterPro"/>
</dbReference>
<dbReference type="InterPro" id="IPR016180">
    <property type="entry name" value="Ribosomal_uL16_dom"/>
</dbReference>
<dbReference type="Gene3D" id="3.90.1170.10">
    <property type="entry name" value="Ribosomal protein L10e/L16"/>
    <property type="match status" value="1"/>
</dbReference>